<sequence length="481" mass="48929">MRLVRLGQQPSRVAEDIRAALASLGRGDHAVGGIALVGPRPLPTAKPVDAVVLMPHGVIIVLGVDLPDPAIKLEAPLAGQWKADGWPLVGRGSAAHPAASALSQASSICRQLRQTAPKSLPIGTIVAVGPFVETVEQPAADLTGTTRVLHPTPTTMLAATVSLASGDTPCTVDEVRALLRVLAPEVAQLGTEVLTAEGFADGPAEPGQDPLSAVTLTMPAVPAKPPAPAAQPRGPVTTETPPAPAPATPPAPPSTPPSAPAPATPSDAPPPKPIEVTAPVPKIRTPVAAPRNSRTVRWLPMAAIGLLAVIMVTAIVLATTRSGDSAQPAPSTAPRAQTVQGFQFLERASGTQQSCAEHAYGDLQASLQRAACTMMRRGSFETTVDGKPVAVSIAVVYFGDETAATAFKAVADTPGGGGVTDVATEAGKWSRTPQFAGAAYASAITGTAVRLVLTSWFDSASSASDPNLVEVAHLALSVQVS</sequence>
<keyword evidence="2" id="KW-0812">Transmembrane</keyword>
<proteinExistence type="predicted"/>
<name>A0A9W6R1T1_9PSEU</name>
<keyword evidence="2" id="KW-1133">Transmembrane helix</keyword>
<dbReference type="Proteomes" id="UP001165136">
    <property type="component" value="Unassembled WGS sequence"/>
</dbReference>
<feature type="transmembrane region" description="Helical" evidence="2">
    <location>
        <begin position="298"/>
        <end position="318"/>
    </location>
</feature>
<evidence type="ECO:0000313" key="4">
    <source>
        <dbReference type="Proteomes" id="UP001165136"/>
    </source>
</evidence>
<dbReference type="AlphaFoldDB" id="A0A9W6R1T1"/>
<accession>A0A9W6R1T1</accession>
<organism evidence="3 4">
    <name type="scientific">Amycolatopsis taiwanensis</name>
    <dbReference type="NCBI Taxonomy" id="342230"/>
    <lineage>
        <taxon>Bacteria</taxon>
        <taxon>Bacillati</taxon>
        <taxon>Actinomycetota</taxon>
        <taxon>Actinomycetes</taxon>
        <taxon>Pseudonocardiales</taxon>
        <taxon>Pseudonocardiaceae</taxon>
        <taxon>Amycolatopsis</taxon>
    </lineage>
</organism>
<keyword evidence="4" id="KW-1185">Reference proteome</keyword>
<comment type="caution">
    <text evidence="3">The sequence shown here is derived from an EMBL/GenBank/DDBJ whole genome shotgun (WGS) entry which is preliminary data.</text>
</comment>
<dbReference type="RefSeq" id="WP_285487029.1">
    <property type="nucleotide sequence ID" value="NZ_BSTI01000005.1"/>
</dbReference>
<reference evidence="3" key="1">
    <citation type="submission" date="2023-03" db="EMBL/GenBank/DDBJ databases">
        <title>Amycolatopsis taiwanensis NBRC 103393.</title>
        <authorList>
            <person name="Ichikawa N."/>
            <person name="Sato H."/>
            <person name="Tonouchi N."/>
        </authorList>
    </citation>
    <scope>NUCLEOTIDE SEQUENCE</scope>
    <source>
        <strain evidence="3">NBRC 103393</strain>
    </source>
</reference>
<dbReference type="EMBL" id="BSTI01000005">
    <property type="protein sequence ID" value="GLY66092.1"/>
    <property type="molecule type" value="Genomic_DNA"/>
</dbReference>
<evidence type="ECO:0000313" key="3">
    <source>
        <dbReference type="EMBL" id="GLY66092.1"/>
    </source>
</evidence>
<gene>
    <name evidence="3" type="ORF">Atai01_27110</name>
</gene>
<feature type="compositionally biased region" description="Low complexity" evidence="1">
    <location>
        <begin position="230"/>
        <end position="240"/>
    </location>
</feature>
<protein>
    <submittedName>
        <fullName evidence="3">Uncharacterized protein</fullName>
    </submittedName>
</protein>
<feature type="compositionally biased region" description="Pro residues" evidence="1">
    <location>
        <begin position="241"/>
        <end position="273"/>
    </location>
</feature>
<feature type="region of interest" description="Disordered" evidence="1">
    <location>
        <begin position="220"/>
        <end position="279"/>
    </location>
</feature>
<keyword evidence="2" id="KW-0472">Membrane</keyword>
<evidence type="ECO:0000256" key="1">
    <source>
        <dbReference type="SAM" id="MobiDB-lite"/>
    </source>
</evidence>
<evidence type="ECO:0000256" key="2">
    <source>
        <dbReference type="SAM" id="Phobius"/>
    </source>
</evidence>